<evidence type="ECO:0000256" key="12">
    <source>
        <dbReference type="ARBA" id="ARBA00044234"/>
    </source>
</evidence>
<dbReference type="Proteomes" id="UP001050691">
    <property type="component" value="Unassembled WGS sequence"/>
</dbReference>
<evidence type="ECO:0000256" key="2">
    <source>
        <dbReference type="ARBA" id="ARBA00004584"/>
    </source>
</evidence>
<evidence type="ECO:0000256" key="3">
    <source>
        <dbReference type="ARBA" id="ARBA00010343"/>
    </source>
</evidence>
<dbReference type="SMART" id="SM00428">
    <property type="entry name" value="H3"/>
    <property type="match status" value="1"/>
</dbReference>
<keyword evidence="7" id="KW-0544">Nucleosome core</keyword>
<dbReference type="GO" id="GO:0030527">
    <property type="term" value="F:structural constituent of chromatin"/>
    <property type="evidence" value="ECO:0007669"/>
    <property type="project" value="InterPro"/>
</dbReference>
<dbReference type="PANTHER" id="PTHR45810">
    <property type="entry name" value="HISTONE H3.2"/>
    <property type="match status" value="1"/>
</dbReference>
<dbReference type="Pfam" id="PF00125">
    <property type="entry name" value="Histone"/>
    <property type="match status" value="1"/>
</dbReference>
<feature type="domain" description="Core Histone H2A/H2B/H3" evidence="15">
    <location>
        <begin position="87"/>
        <end position="182"/>
    </location>
</feature>
<evidence type="ECO:0000256" key="1">
    <source>
        <dbReference type="ARBA" id="ARBA00004123"/>
    </source>
</evidence>
<evidence type="ECO:0000256" key="10">
    <source>
        <dbReference type="ARBA" id="ARBA00044024"/>
    </source>
</evidence>
<feature type="compositionally biased region" description="Basic residues" evidence="14">
    <location>
        <begin position="16"/>
        <end position="26"/>
    </location>
</feature>
<feature type="region of interest" description="Disordered" evidence="14">
    <location>
        <begin position="1"/>
        <end position="87"/>
    </location>
</feature>
<comment type="subcellular location">
    <subcellularLocation>
        <location evidence="2">Chromosome</location>
        <location evidence="2">Centromere</location>
    </subcellularLocation>
    <subcellularLocation>
        <location evidence="1">Nucleus</location>
    </subcellularLocation>
</comment>
<dbReference type="GO" id="GO:0046982">
    <property type="term" value="F:protein heterodimerization activity"/>
    <property type="evidence" value="ECO:0007669"/>
    <property type="project" value="InterPro"/>
</dbReference>
<sequence length="190" mass="21458">MVTAVQRGNAEGSPRKGVKPQKKSTARKSTGGLAPPGLANISRTAPTAPSTSQKQKQKQKQRDQEEERDDEQEDQQPPQKRKKRFRPGTVALREIRKYQKSTDLLIRKLPFSRVVREVAMNMITDEQEYGDSGLRWQSSAILALQEATEAYLVHLFEDANLCAIHAKRVTLMQRDIQLARRIRGPWGGLG</sequence>
<evidence type="ECO:0000313" key="17">
    <source>
        <dbReference type="Proteomes" id="UP001050691"/>
    </source>
</evidence>
<dbReference type="GO" id="GO:0005634">
    <property type="term" value="C:nucleus"/>
    <property type="evidence" value="ECO:0007669"/>
    <property type="project" value="UniProtKB-SubCell"/>
</dbReference>
<dbReference type="GO" id="GO:0000786">
    <property type="term" value="C:nucleosome"/>
    <property type="evidence" value="ECO:0007669"/>
    <property type="project" value="UniProtKB-KW"/>
</dbReference>
<keyword evidence="6" id="KW-0539">Nucleus</keyword>
<evidence type="ECO:0000256" key="11">
    <source>
        <dbReference type="ARBA" id="ARBA00044180"/>
    </source>
</evidence>
<name>A0AAV5A294_9AGAM</name>
<evidence type="ECO:0000256" key="5">
    <source>
        <dbReference type="ARBA" id="ARBA00023125"/>
    </source>
</evidence>
<dbReference type="FunFam" id="1.10.20.10:FF:000087">
    <property type="entry name" value="Probable histone 3"/>
    <property type="match status" value="1"/>
</dbReference>
<keyword evidence="5" id="KW-0238">DNA-binding</keyword>
<protein>
    <recommendedName>
        <fullName evidence="11">Histone H3-like centromeric protein CSE4</fullName>
    </recommendedName>
    <alternativeName>
        <fullName evidence="13">CENP-A homolog</fullName>
    </alternativeName>
    <alternativeName>
        <fullName evidence="12">CENPA homolog</fullName>
    </alternativeName>
</protein>
<accession>A0AAV5A294</accession>
<evidence type="ECO:0000256" key="13">
    <source>
        <dbReference type="ARBA" id="ARBA00044336"/>
    </source>
</evidence>
<keyword evidence="17" id="KW-1185">Reference proteome</keyword>
<evidence type="ECO:0000256" key="7">
    <source>
        <dbReference type="ARBA" id="ARBA00023269"/>
    </source>
</evidence>
<comment type="function">
    <text evidence="9">Histone H3-like nucleosomal protein that is specifically found in centromeric nucleosomes. Replaces conventional H3 in the nucleosome core of centromeric chromatin that serves as an assembly site for the inner kinetochore. Required for recruitment and assembly of kinetochore proteins, mitotic progression and chromosome segregation. May serve as an epigenetic mark that propagates centromere identity through replication and cell division.</text>
</comment>
<proteinExistence type="inferred from homology"/>
<dbReference type="InterPro" id="IPR007125">
    <property type="entry name" value="H2A/H2B/H3"/>
</dbReference>
<comment type="caution">
    <text evidence="16">The sequence shown here is derived from an EMBL/GenBank/DDBJ whole genome shotgun (WGS) entry which is preliminary data.</text>
</comment>
<comment type="similarity">
    <text evidence="3">Belongs to the histone H3 family.</text>
</comment>
<evidence type="ECO:0000256" key="4">
    <source>
        <dbReference type="ARBA" id="ARBA00022454"/>
    </source>
</evidence>
<evidence type="ECO:0000256" key="9">
    <source>
        <dbReference type="ARBA" id="ARBA00043846"/>
    </source>
</evidence>
<evidence type="ECO:0000256" key="14">
    <source>
        <dbReference type="SAM" id="MobiDB-lite"/>
    </source>
</evidence>
<evidence type="ECO:0000259" key="15">
    <source>
        <dbReference type="Pfam" id="PF00125"/>
    </source>
</evidence>
<dbReference type="InterPro" id="IPR000164">
    <property type="entry name" value="Histone_H3/CENP-A"/>
</dbReference>
<reference evidence="16" key="1">
    <citation type="submission" date="2021-10" db="EMBL/GenBank/DDBJ databases">
        <title>De novo Genome Assembly of Clathrus columnatus (Basidiomycota, Fungi) Using Illumina and Nanopore Sequence Data.</title>
        <authorList>
            <person name="Ogiso-Tanaka E."/>
            <person name="Itagaki H."/>
            <person name="Hosoya T."/>
            <person name="Hosaka K."/>
        </authorList>
    </citation>
    <scope>NUCLEOTIDE SEQUENCE</scope>
    <source>
        <strain evidence="16">MO-923</strain>
    </source>
</reference>
<dbReference type="SUPFAM" id="SSF47113">
    <property type="entry name" value="Histone-fold"/>
    <property type="match status" value="1"/>
</dbReference>
<keyword evidence="4" id="KW-0158">Chromosome</keyword>
<dbReference type="CDD" id="cd22911">
    <property type="entry name" value="HFD_H3"/>
    <property type="match status" value="1"/>
</dbReference>
<comment type="subunit">
    <text evidence="10">Component of centromeric nucleosomes, where DNA is wrapped around a histone octamer core. The octamer contains two molecules each of H2A, H2B, CSE4/CENPA and H4 assembled in one CSE4-H4 heterotetramer and two H2A-H2B heterodimers. Interacts with the inner kinetochore.</text>
</comment>
<dbReference type="InterPro" id="IPR009072">
    <property type="entry name" value="Histone-fold"/>
</dbReference>
<dbReference type="EMBL" id="BPWL01000002">
    <property type="protein sequence ID" value="GJJ07557.1"/>
    <property type="molecule type" value="Genomic_DNA"/>
</dbReference>
<dbReference type="AlphaFoldDB" id="A0AAV5A294"/>
<feature type="compositionally biased region" description="Polar residues" evidence="14">
    <location>
        <begin position="41"/>
        <end position="52"/>
    </location>
</feature>
<keyword evidence="8" id="KW-0137">Centromere</keyword>
<evidence type="ECO:0000313" key="16">
    <source>
        <dbReference type="EMBL" id="GJJ07557.1"/>
    </source>
</evidence>
<evidence type="ECO:0000256" key="6">
    <source>
        <dbReference type="ARBA" id="ARBA00023242"/>
    </source>
</evidence>
<dbReference type="GO" id="GO:0003677">
    <property type="term" value="F:DNA binding"/>
    <property type="evidence" value="ECO:0007669"/>
    <property type="project" value="UniProtKB-KW"/>
</dbReference>
<evidence type="ECO:0000256" key="8">
    <source>
        <dbReference type="ARBA" id="ARBA00023328"/>
    </source>
</evidence>
<dbReference type="Gene3D" id="1.10.20.10">
    <property type="entry name" value="Histone, subunit A"/>
    <property type="match status" value="1"/>
</dbReference>
<organism evidence="16 17">
    <name type="scientific">Clathrus columnatus</name>
    <dbReference type="NCBI Taxonomy" id="1419009"/>
    <lineage>
        <taxon>Eukaryota</taxon>
        <taxon>Fungi</taxon>
        <taxon>Dikarya</taxon>
        <taxon>Basidiomycota</taxon>
        <taxon>Agaricomycotina</taxon>
        <taxon>Agaricomycetes</taxon>
        <taxon>Phallomycetidae</taxon>
        <taxon>Phallales</taxon>
        <taxon>Clathraceae</taxon>
        <taxon>Clathrus</taxon>
    </lineage>
</organism>
<dbReference type="GO" id="GO:0000775">
    <property type="term" value="C:chromosome, centromeric region"/>
    <property type="evidence" value="ECO:0007669"/>
    <property type="project" value="UniProtKB-SubCell"/>
</dbReference>
<gene>
    <name evidence="16" type="ORF">Clacol_001759</name>
</gene>